<sequence length="183" mass="21054">MNEKRDVSDKIEAYCKAHPDYFIRKIHCGAYQGKGLPDLWGCYKGMFICCEAKTDKGRPSKLQEHYIKLINAAGGCAFIARSLEDFIQAVEKGYQSMKKEPDQMKNQWHVLTEADRPVDGQNCFITTVDYDVKPARYMDLQTKTYKGIFFLGEDFSCSCNGDEVLAWMPLVLPVPWEERKEND</sequence>
<accession>A0A8S5N8T8</accession>
<evidence type="ECO:0000313" key="1">
    <source>
        <dbReference type="EMBL" id="DAD90658.1"/>
    </source>
</evidence>
<dbReference type="InterPro" id="IPR011856">
    <property type="entry name" value="tRNA_endonuc-like_dom_sf"/>
</dbReference>
<organism evidence="1">
    <name type="scientific">Myoviridae sp. ct5kl10</name>
    <dbReference type="NCBI Taxonomy" id="2826615"/>
    <lineage>
        <taxon>Viruses</taxon>
        <taxon>Duplodnaviria</taxon>
        <taxon>Heunggongvirae</taxon>
        <taxon>Uroviricota</taxon>
        <taxon>Caudoviricetes</taxon>
    </lineage>
</organism>
<dbReference type="Gene3D" id="3.40.1350.10">
    <property type="match status" value="1"/>
</dbReference>
<reference evidence="1" key="1">
    <citation type="journal article" date="2021" name="Proc. Natl. Acad. Sci. U.S.A.">
        <title>A Catalog of Tens of Thousands of Viruses from Human Metagenomes Reveals Hidden Associations with Chronic Diseases.</title>
        <authorList>
            <person name="Tisza M.J."/>
            <person name="Buck C.B."/>
        </authorList>
    </citation>
    <scope>NUCLEOTIDE SEQUENCE</scope>
    <source>
        <strain evidence="1">Ct5kl10</strain>
    </source>
</reference>
<proteinExistence type="predicted"/>
<dbReference type="InterPro" id="IPR011335">
    <property type="entry name" value="Restrct_endonuc-II-like"/>
</dbReference>
<protein>
    <submittedName>
        <fullName evidence="1">Nuclease</fullName>
    </submittedName>
</protein>
<dbReference type="EMBL" id="BK015091">
    <property type="protein sequence ID" value="DAD90658.1"/>
    <property type="molecule type" value="Genomic_DNA"/>
</dbReference>
<dbReference type="GO" id="GO:0003676">
    <property type="term" value="F:nucleic acid binding"/>
    <property type="evidence" value="ECO:0007669"/>
    <property type="project" value="InterPro"/>
</dbReference>
<dbReference type="SUPFAM" id="SSF52980">
    <property type="entry name" value="Restriction endonuclease-like"/>
    <property type="match status" value="1"/>
</dbReference>
<name>A0A8S5N8T8_9CAUD</name>